<evidence type="ECO:0000313" key="7">
    <source>
        <dbReference type="Proteomes" id="UP000029393"/>
    </source>
</evidence>
<dbReference type="PANTHER" id="PTHR44227">
    <property type="match status" value="1"/>
</dbReference>
<proteinExistence type="predicted"/>
<dbReference type="RefSeq" id="WP_034213788.1">
    <property type="nucleotide sequence ID" value="NZ_AVCK01000035.1"/>
</dbReference>
<accession>A0A091AVK7</accession>
<dbReference type="PANTHER" id="PTHR44227:SF3">
    <property type="entry name" value="PROTEIN O-MANNOSYL-TRANSFERASE TMTC4"/>
    <property type="match status" value="1"/>
</dbReference>
<dbReference type="PROSITE" id="PS50005">
    <property type="entry name" value="TPR"/>
    <property type="match status" value="1"/>
</dbReference>
<dbReference type="EMBL" id="AVCK01000035">
    <property type="protein sequence ID" value="KFN44323.1"/>
    <property type="molecule type" value="Genomic_DNA"/>
</dbReference>
<dbReference type="InterPro" id="IPR011990">
    <property type="entry name" value="TPR-like_helical_dom_sf"/>
</dbReference>
<dbReference type="InterPro" id="IPR019734">
    <property type="entry name" value="TPR_rpt"/>
</dbReference>
<feature type="chain" id="PRO_5001868801" evidence="5">
    <location>
        <begin position="23"/>
        <end position="464"/>
    </location>
</feature>
<organism evidence="6 7">
    <name type="scientific">Arenimonas metalli CF5-1</name>
    <dbReference type="NCBI Taxonomy" id="1384056"/>
    <lineage>
        <taxon>Bacteria</taxon>
        <taxon>Pseudomonadati</taxon>
        <taxon>Pseudomonadota</taxon>
        <taxon>Gammaproteobacteria</taxon>
        <taxon>Lysobacterales</taxon>
        <taxon>Lysobacteraceae</taxon>
        <taxon>Arenimonas</taxon>
    </lineage>
</organism>
<dbReference type="SUPFAM" id="SSF48452">
    <property type="entry name" value="TPR-like"/>
    <property type="match status" value="1"/>
</dbReference>
<sequence length="464" mass="48979">MSQAGRLAGAALLLLAIAWAYAAALAAPFHFDDFHVIVDNPRVHGLAAWWASMPGIRPLLKLSYALDWSRSPAAAGFHATNLCLHGINALLVWAVARQWLARLAPGLARPAFAAWAVALLFALHPAATEAVTYVSGRSQSLMATLYLAALWTHVHGQARGLGGAWRALSPLLFAAALGVRETAVTLPFALALLAWYGGETPRNALRGLGGHGLVLALAVALAIAWPGYGDFFGTSLQVRGLAEQLAGQSVAALHLFVHSLFGLQTNLDPDLRVPEAVIPHAIGFAMACFIALRLAAATRRRWPWLGFAIAWTLLQLAPTQSLLPRLDLANDRHLYLVLPGVAFAGVVALARLAEFRLAAAAVCMTALVLATATRERNHAYRSELALWTATAAASPGKARAWSNLGWARQQAGDPDGARGAYACALALDPGHAQAAINLSLLPPAAPEIPRECGLAGRVASPSPL</sequence>
<protein>
    <submittedName>
        <fullName evidence="6">Uncharacterized protein</fullName>
    </submittedName>
</protein>
<feature type="transmembrane region" description="Helical" evidence="4">
    <location>
        <begin position="73"/>
        <end position="95"/>
    </location>
</feature>
<feature type="transmembrane region" description="Helical" evidence="4">
    <location>
        <begin position="302"/>
        <end position="322"/>
    </location>
</feature>
<dbReference type="PATRIC" id="fig|1384056.3.peg.2075"/>
<comment type="caution">
    <text evidence="6">The sequence shown here is derived from an EMBL/GenBank/DDBJ whole genome shotgun (WGS) entry which is preliminary data.</text>
</comment>
<keyword evidence="5" id="KW-0732">Signal</keyword>
<keyword evidence="4" id="KW-0472">Membrane</keyword>
<feature type="signal peptide" evidence="5">
    <location>
        <begin position="1"/>
        <end position="22"/>
    </location>
</feature>
<dbReference type="InterPro" id="IPR052346">
    <property type="entry name" value="O-mannosyl-transferase_TMTC"/>
</dbReference>
<evidence type="ECO:0000256" key="4">
    <source>
        <dbReference type="SAM" id="Phobius"/>
    </source>
</evidence>
<feature type="transmembrane region" description="Helical" evidence="4">
    <location>
        <begin position="171"/>
        <end position="196"/>
    </location>
</feature>
<dbReference type="Proteomes" id="UP000029393">
    <property type="component" value="Unassembled WGS sequence"/>
</dbReference>
<evidence type="ECO:0000256" key="3">
    <source>
        <dbReference type="PROSITE-ProRule" id="PRU00339"/>
    </source>
</evidence>
<name>A0A091AVK7_9GAMM</name>
<reference evidence="6 7" key="1">
    <citation type="submission" date="2013-09" db="EMBL/GenBank/DDBJ databases">
        <title>Genome sequencing of Arenimonas metalli.</title>
        <authorList>
            <person name="Chen F."/>
            <person name="Wang G."/>
        </authorList>
    </citation>
    <scope>NUCLEOTIDE SEQUENCE [LARGE SCALE GENOMIC DNA]</scope>
    <source>
        <strain evidence="6 7">CF5-1</strain>
    </source>
</reference>
<keyword evidence="7" id="KW-1185">Reference proteome</keyword>
<keyword evidence="4" id="KW-0812">Transmembrane</keyword>
<dbReference type="STRING" id="1384056.N787_13640"/>
<gene>
    <name evidence="6" type="ORF">N787_13640</name>
</gene>
<evidence type="ECO:0000313" key="6">
    <source>
        <dbReference type="EMBL" id="KFN44323.1"/>
    </source>
</evidence>
<feature type="transmembrane region" description="Helical" evidence="4">
    <location>
        <begin position="208"/>
        <end position="225"/>
    </location>
</feature>
<dbReference type="eggNOG" id="COG0457">
    <property type="taxonomic scope" value="Bacteria"/>
</dbReference>
<dbReference type="AlphaFoldDB" id="A0A091AVK7"/>
<dbReference type="Gene3D" id="1.25.40.10">
    <property type="entry name" value="Tetratricopeptide repeat domain"/>
    <property type="match status" value="1"/>
</dbReference>
<evidence type="ECO:0000256" key="1">
    <source>
        <dbReference type="ARBA" id="ARBA00022737"/>
    </source>
</evidence>
<keyword evidence="2 3" id="KW-0802">TPR repeat</keyword>
<keyword evidence="1" id="KW-0677">Repeat</keyword>
<evidence type="ECO:0000256" key="5">
    <source>
        <dbReference type="SAM" id="SignalP"/>
    </source>
</evidence>
<keyword evidence="4" id="KW-1133">Transmembrane helix</keyword>
<feature type="transmembrane region" description="Helical" evidence="4">
    <location>
        <begin position="107"/>
        <end position="127"/>
    </location>
</feature>
<feature type="transmembrane region" description="Helical" evidence="4">
    <location>
        <begin position="276"/>
        <end position="296"/>
    </location>
</feature>
<feature type="repeat" description="TPR" evidence="3">
    <location>
        <begin position="398"/>
        <end position="431"/>
    </location>
</feature>
<dbReference type="OrthoDB" id="5965812at2"/>
<feature type="transmembrane region" description="Helical" evidence="4">
    <location>
        <begin position="334"/>
        <end position="351"/>
    </location>
</feature>
<evidence type="ECO:0000256" key="2">
    <source>
        <dbReference type="ARBA" id="ARBA00022803"/>
    </source>
</evidence>
<dbReference type="SMART" id="SM00028">
    <property type="entry name" value="TPR"/>
    <property type="match status" value="1"/>
</dbReference>